<feature type="coiled-coil region" evidence="1">
    <location>
        <begin position="85"/>
        <end position="136"/>
    </location>
</feature>
<keyword evidence="3" id="KW-1185">Reference proteome</keyword>
<organism evidence="2 3">
    <name type="scientific">Pseudocercospora fuligena</name>
    <dbReference type="NCBI Taxonomy" id="685502"/>
    <lineage>
        <taxon>Eukaryota</taxon>
        <taxon>Fungi</taxon>
        <taxon>Dikarya</taxon>
        <taxon>Ascomycota</taxon>
        <taxon>Pezizomycotina</taxon>
        <taxon>Dothideomycetes</taxon>
        <taxon>Dothideomycetidae</taxon>
        <taxon>Mycosphaerellales</taxon>
        <taxon>Mycosphaerellaceae</taxon>
        <taxon>Pseudocercospora</taxon>
    </lineage>
</organism>
<evidence type="ECO:0000256" key="1">
    <source>
        <dbReference type="SAM" id="Coils"/>
    </source>
</evidence>
<evidence type="ECO:0000313" key="2">
    <source>
        <dbReference type="EMBL" id="KAF7195197.1"/>
    </source>
</evidence>
<dbReference type="AlphaFoldDB" id="A0A8H6RQ68"/>
<gene>
    <name evidence="2" type="ORF">HII31_03403</name>
</gene>
<accession>A0A8H6RQ68</accession>
<reference evidence="2" key="1">
    <citation type="submission" date="2020-04" db="EMBL/GenBank/DDBJ databases">
        <title>Draft genome resource of the tomato pathogen Pseudocercospora fuligena.</title>
        <authorList>
            <person name="Zaccaron A."/>
        </authorList>
    </citation>
    <scope>NUCLEOTIDE SEQUENCE</scope>
    <source>
        <strain evidence="2">PF001</strain>
    </source>
</reference>
<comment type="caution">
    <text evidence="2">The sequence shown here is derived from an EMBL/GenBank/DDBJ whole genome shotgun (WGS) entry which is preliminary data.</text>
</comment>
<protein>
    <submittedName>
        <fullName evidence="2">Uncharacterized protein</fullName>
    </submittedName>
</protein>
<name>A0A8H6RQ68_9PEZI</name>
<evidence type="ECO:0000313" key="3">
    <source>
        <dbReference type="Proteomes" id="UP000660729"/>
    </source>
</evidence>
<dbReference type="EMBL" id="JABCIY010000041">
    <property type="protein sequence ID" value="KAF7195197.1"/>
    <property type="molecule type" value="Genomic_DNA"/>
</dbReference>
<keyword evidence="1" id="KW-0175">Coiled coil</keyword>
<dbReference type="Proteomes" id="UP000660729">
    <property type="component" value="Unassembled WGS sequence"/>
</dbReference>
<proteinExistence type="predicted"/>
<dbReference type="OrthoDB" id="3647845at2759"/>
<sequence>MSSTMENLEPCFFLEKIPGEMRNRIYDYALLGENGEMTLRSSDMIAPLRLLGEGEQESKTMFELQMLEEHLDATDLAFRKQQSIIAEKKKRATELEDDLHRLRRTVRARGEKTRELERLREEIPSLENGAEQMSTSIEVAKRNIRAIRTDQLLGSRQGESPVFRDMQKLFALSRTCKQIRAECFKLVYEFNKVKFVVGTEEGRTKSNQQDIVHKHLRYISERQLKLAELKMGLIIDFGVIERGPGAALYQLYWTVREYQDRLRKLRKASPSMAIHFQTEEASQQQAGLKKNVSWSILLDTPESVLAQFDARLAAERQWLHQPDVESAKEVLIKIFWPLWAVQNLL</sequence>